<keyword evidence="1" id="KW-0816">Tricarboxylic acid cycle</keyword>
<gene>
    <name evidence="4" type="ORF">U1T56_13330</name>
</gene>
<reference evidence="4 5" key="1">
    <citation type="submission" date="2024-01" db="EMBL/GenBank/DDBJ databases">
        <title>Multi-omics insights into the function and evolution of sodium benzoate biodegradation pathways in Benzoatithermus flavus gen. nov., sp. nov. from hot spring.</title>
        <authorList>
            <person name="Hu C.-J."/>
            <person name="Li W.-J."/>
        </authorList>
    </citation>
    <scope>NUCLEOTIDE SEQUENCE [LARGE SCALE GENOMIC DNA]</scope>
    <source>
        <strain evidence="4 5">SYSU G07066</strain>
    </source>
</reference>
<dbReference type="Pfam" id="PF13607">
    <property type="entry name" value="Succ_CoA_lig"/>
    <property type="match status" value="1"/>
</dbReference>
<dbReference type="GO" id="GO:0016874">
    <property type="term" value="F:ligase activity"/>
    <property type="evidence" value="ECO:0007669"/>
    <property type="project" value="UniProtKB-KW"/>
</dbReference>
<dbReference type="InterPro" id="IPR013815">
    <property type="entry name" value="ATP_grasp_subdomain_1"/>
</dbReference>
<dbReference type="InterPro" id="IPR011761">
    <property type="entry name" value="ATP-grasp"/>
</dbReference>
<keyword evidence="2" id="KW-0547">Nucleotide-binding</keyword>
<dbReference type="InterPro" id="IPR036291">
    <property type="entry name" value="NAD(P)-bd_dom_sf"/>
</dbReference>
<evidence type="ECO:0000259" key="3">
    <source>
        <dbReference type="PROSITE" id="PS50975"/>
    </source>
</evidence>
<dbReference type="RefSeq" id="WP_418159988.1">
    <property type="nucleotide sequence ID" value="NZ_JBBLZC010000012.1"/>
</dbReference>
<evidence type="ECO:0000256" key="2">
    <source>
        <dbReference type="PROSITE-ProRule" id="PRU00409"/>
    </source>
</evidence>
<dbReference type="PANTHER" id="PTHR42793:SF4">
    <property type="entry name" value="BLL6376 PROTEIN"/>
    <property type="match status" value="1"/>
</dbReference>
<dbReference type="PANTHER" id="PTHR42793">
    <property type="entry name" value="COA BINDING DOMAIN CONTAINING PROTEIN"/>
    <property type="match status" value="1"/>
</dbReference>
<dbReference type="SUPFAM" id="SSF56059">
    <property type="entry name" value="Glutathione synthetase ATP-binding domain-like"/>
    <property type="match status" value="1"/>
</dbReference>
<dbReference type="Pfam" id="PF13549">
    <property type="entry name" value="ATP-grasp_5"/>
    <property type="match status" value="1"/>
</dbReference>
<dbReference type="PROSITE" id="PS50975">
    <property type="entry name" value="ATP_GRASP"/>
    <property type="match status" value="1"/>
</dbReference>
<accession>A0ABU8XSF7</accession>
<keyword evidence="2" id="KW-0067">ATP-binding</keyword>
<dbReference type="Gene3D" id="3.40.50.261">
    <property type="entry name" value="Succinyl-CoA synthetase domains"/>
    <property type="match status" value="2"/>
</dbReference>
<dbReference type="Pfam" id="PF13380">
    <property type="entry name" value="CoA_binding_2"/>
    <property type="match status" value="1"/>
</dbReference>
<dbReference type="InterPro" id="IPR003781">
    <property type="entry name" value="CoA-bd"/>
</dbReference>
<dbReference type="Gene3D" id="3.30.470.20">
    <property type="entry name" value="ATP-grasp fold, B domain"/>
    <property type="match status" value="1"/>
</dbReference>
<evidence type="ECO:0000256" key="1">
    <source>
        <dbReference type="ARBA" id="ARBA00022532"/>
    </source>
</evidence>
<dbReference type="Proteomes" id="UP001375743">
    <property type="component" value="Unassembled WGS sequence"/>
</dbReference>
<dbReference type="SUPFAM" id="SSF52210">
    <property type="entry name" value="Succinyl-CoA synthetase domains"/>
    <property type="match status" value="2"/>
</dbReference>
<feature type="domain" description="ATP-grasp" evidence="3">
    <location>
        <begin position="479"/>
        <end position="684"/>
    </location>
</feature>
<proteinExistence type="predicted"/>
<protein>
    <submittedName>
        <fullName evidence="4">Acetate--CoA ligase family protein</fullName>
    </submittedName>
</protein>
<keyword evidence="5" id="KW-1185">Reference proteome</keyword>
<evidence type="ECO:0000313" key="4">
    <source>
        <dbReference type="EMBL" id="MEK0084141.1"/>
    </source>
</evidence>
<organism evidence="4 5">
    <name type="scientific">Benzoatithermus flavus</name>
    <dbReference type="NCBI Taxonomy" id="3108223"/>
    <lineage>
        <taxon>Bacteria</taxon>
        <taxon>Pseudomonadati</taxon>
        <taxon>Pseudomonadota</taxon>
        <taxon>Alphaproteobacteria</taxon>
        <taxon>Geminicoccales</taxon>
        <taxon>Geminicoccaceae</taxon>
        <taxon>Benzoatithermus</taxon>
    </lineage>
</organism>
<sequence length="686" mass="71800">MDLRRLLHPRGIAVFGGWQAAGVIRRCEEMGFAGPIWPVHPTRTEIEGRPAFRSVADLPETPDAAFIAVNRELSVEVVRELAARGAGGAVCYASGFKETGGRGEELQAALVAAAGDMPFFGPNCYGIINYLDGALLWFDQHGGKRCERGVAILTQSGNIALNLTMQRRGLPLAYVLTLGNQAKVGLATCLAALVDDPRVTAIGLHIEGIDDVAAFDAAGRKALAARKPVVVLKAGRSAAGAALTMSHTASLAGADEAMTALFARLGMARVNSIPVLLETLKLLHAGGALHGRDVVSLSCSGGEASLMADASEGRRLCFRGFDPDQTERVRTTLNELVTISNPLDYHTFIWAKPDQLRATFSAVMACGFDLSFLLLDLPRADRCDPADWYVSLDAWKDARDATGARTAILATLPECLPEHVAERLLADGIAPLAGMEEALAAAEAAADIGAAQARALPPPLLSAEAPAGEPVTLDEWEGKTLLARFGLAHPGGRCVPDAAAAVAAAEAMGYPVVVKAVGRTLAHKSELGAVALRLRNAAEVEAVARRMLALGEAILVEPMVQDGVAELLVGVIRDPQLGLCLVVGAGGIMVELLADRALLLLPTTEEAVREAISSLRTAPLLQGFRGRPAGDLDAAVAAVLAVARFAATYADRLVELDVNPLIVRPAGKGAVAADAFVRLVPGEPSP</sequence>
<dbReference type="Gene3D" id="3.40.50.720">
    <property type="entry name" value="NAD(P)-binding Rossmann-like Domain"/>
    <property type="match status" value="1"/>
</dbReference>
<keyword evidence="4" id="KW-0436">Ligase</keyword>
<evidence type="ECO:0000313" key="5">
    <source>
        <dbReference type="Proteomes" id="UP001375743"/>
    </source>
</evidence>
<dbReference type="InterPro" id="IPR032875">
    <property type="entry name" value="Succ_CoA_lig_flav_dom"/>
</dbReference>
<dbReference type="SMART" id="SM00881">
    <property type="entry name" value="CoA_binding"/>
    <property type="match status" value="1"/>
</dbReference>
<name>A0ABU8XSF7_9PROT</name>
<dbReference type="Gene3D" id="3.30.1490.20">
    <property type="entry name" value="ATP-grasp fold, A domain"/>
    <property type="match status" value="1"/>
</dbReference>
<dbReference type="SUPFAM" id="SSF51735">
    <property type="entry name" value="NAD(P)-binding Rossmann-fold domains"/>
    <property type="match status" value="1"/>
</dbReference>
<comment type="caution">
    <text evidence="4">The sequence shown here is derived from an EMBL/GenBank/DDBJ whole genome shotgun (WGS) entry which is preliminary data.</text>
</comment>
<dbReference type="InterPro" id="IPR016102">
    <property type="entry name" value="Succinyl-CoA_synth-like"/>
</dbReference>
<dbReference type="EMBL" id="JBBLZC010000012">
    <property type="protein sequence ID" value="MEK0084141.1"/>
    <property type="molecule type" value="Genomic_DNA"/>
</dbReference>